<gene>
    <name evidence="7" type="ORF">LSAT_V11C100043080</name>
</gene>
<evidence type="ECO:0000313" key="7">
    <source>
        <dbReference type="EMBL" id="KAJ0226158.1"/>
    </source>
</evidence>
<evidence type="ECO:0000256" key="6">
    <source>
        <dbReference type="ARBA" id="ARBA00022840"/>
    </source>
</evidence>
<evidence type="ECO:0000313" key="8">
    <source>
        <dbReference type="Proteomes" id="UP000235145"/>
    </source>
</evidence>
<dbReference type="AlphaFoldDB" id="A0A9R1WM22"/>
<accession>A0A9R1WM22</accession>
<dbReference type="Proteomes" id="UP000235145">
    <property type="component" value="Unassembled WGS sequence"/>
</dbReference>
<evidence type="ECO:0000256" key="1">
    <source>
        <dbReference type="ARBA" id="ARBA00005354"/>
    </source>
</evidence>
<comment type="similarity">
    <text evidence="1">Belongs to the protein kinase superfamily. CAMK Ser/Thr protein kinase family. CaMK subfamily.</text>
</comment>
<keyword evidence="3" id="KW-0808">Transferase</keyword>
<keyword evidence="2" id="KW-0723">Serine/threonine-protein kinase</keyword>
<dbReference type="GO" id="GO:0005524">
    <property type="term" value="F:ATP binding"/>
    <property type="evidence" value="ECO:0007669"/>
    <property type="project" value="UniProtKB-KW"/>
</dbReference>
<dbReference type="InterPro" id="IPR050205">
    <property type="entry name" value="CDPK_Ser/Thr_kinases"/>
</dbReference>
<keyword evidence="4" id="KW-0547">Nucleotide-binding</keyword>
<evidence type="ECO:0000256" key="2">
    <source>
        <dbReference type="ARBA" id="ARBA00022527"/>
    </source>
</evidence>
<dbReference type="InterPro" id="IPR011009">
    <property type="entry name" value="Kinase-like_dom_sf"/>
</dbReference>
<dbReference type="PANTHER" id="PTHR24349">
    <property type="entry name" value="SERINE/THREONINE-PROTEIN KINASE"/>
    <property type="match status" value="1"/>
</dbReference>
<keyword evidence="6" id="KW-0067">ATP-binding</keyword>
<evidence type="ECO:0008006" key="9">
    <source>
        <dbReference type="Google" id="ProtNLM"/>
    </source>
</evidence>
<evidence type="ECO:0000256" key="4">
    <source>
        <dbReference type="ARBA" id="ARBA00022741"/>
    </source>
</evidence>
<name>A0A9R1WM22_LACSA</name>
<keyword evidence="8" id="KW-1185">Reference proteome</keyword>
<evidence type="ECO:0000256" key="5">
    <source>
        <dbReference type="ARBA" id="ARBA00022777"/>
    </source>
</evidence>
<dbReference type="SUPFAM" id="SSF56112">
    <property type="entry name" value="Protein kinase-like (PK-like)"/>
    <property type="match status" value="1"/>
</dbReference>
<protein>
    <recommendedName>
        <fullName evidence="9">Protein kinase domain-containing protein</fullName>
    </recommendedName>
</protein>
<organism evidence="7 8">
    <name type="scientific">Lactuca sativa</name>
    <name type="common">Garden lettuce</name>
    <dbReference type="NCBI Taxonomy" id="4236"/>
    <lineage>
        <taxon>Eukaryota</taxon>
        <taxon>Viridiplantae</taxon>
        <taxon>Streptophyta</taxon>
        <taxon>Embryophyta</taxon>
        <taxon>Tracheophyta</taxon>
        <taxon>Spermatophyta</taxon>
        <taxon>Magnoliopsida</taxon>
        <taxon>eudicotyledons</taxon>
        <taxon>Gunneridae</taxon>
        <taxon>Pentapetalae</taxon>
        <taxon>asterids</taxon>
        <taxon>campanulids</taxon>
        <taxon>Asterales</taxon>
        <taxon>Asteraceae</taxon>
        <taxon>Cichorioideae</taxon>
        <taxon>Cichorieae</taxon>
        <taxon>Lactucinae</taxon>
        <taxon>Lactuca</taxon>
    </lineage>
</organism>
<reference evidence="7 8" key="1">
    <citation type="journal article" date="2017" name="Nat. Commun.">
        <title>Genome assembly with in vitro proximity ligation data and whole-genome triplication in lettuce.</title>
        <authorList>
            <person name="Reyes-Chin-Wo S."/>
            <person name="Wang Z."/>
            <person name="Yang X."/>
            <person name="Kozik A."/>
            <person name="Arikit S."/>
            <person name="Song C."/>
            <person name="Xia L."/>
            <person name="Froenicke L."/>
            <person name="Lavelle D.O."/>
            <person name="Truco M.J."/>
            <person name="Xia R."/>
            <person name="Zhu S."/>
            <person name="Xu C."/>
            <person name="Xu H."/>
            <person name="Xu X."/>
            <person name="Cox K."/>
            <person name="Korf I."/>
            <person name="Meyers B.C."/>
            <person name="Michelmore R.W."/>
        </authorList>
    </citation>
    <scope>NUCLEOTIDE SEQUENCE [LARGE SCALE GENOMIC DNA]</scope>
    <source>
        <strain evidence="8">cv. Salinas</strain>
        <tissue evidence="7">Seedlings</tissue>
    </source>
</reference>
<dbReference type="EMBL" id="NBSK02000001">
    <property type="protein sequence ID" value="KAJ0226158.1"/>
    <property type="molecule type" value="Genomic_DNA"/>
</dbReference>
<comment type="caution">
    <text evidence="7">The sequence shown here is derived from an EMBL/GenBank/DDBJ whole genome shotgun (WGS) entry which is preliminary data.</text>
</comment>
<keyword evidence="5" id="KW-0418">Kinase</keyword>
<dbReference type="Gene3D" id="1.10.510.10">
    <property type="entry name" value="Transferase(Phosphotransferase) domain 1"/>
    <property type="match status" value="1"/>
</dbReference>
<dbReference type="GO" id="GO:0004674">
    <property type="term" value="F:protein serine/threonine kinase activity"/>
    <property type="evidence" value="ECO:0007669"/>
    <property type="project" value="UniProtKB-KW"/>
</dbReference>
<proteinExistence type="inferred from homology"/>
<evidence type="ECO:0000256" key="3">
    <source>
        <dbReference type="ARBA" id="ARBA00022679"/>
    </source>
</evidence>
<sequence length="166" mass="18695">MDLREQVKMLSGQRFGNIASVFKVMSISISALEEWEVDIAYMTKLAKLATAEIISSKEGFDASELFREHITMRNEELRVAFIHVEEVPSDCSFLKWGKVNGFRFHLNLHGIVTIESASVYGPEADIWSASVILYILLCGVPAFWGESANEIFEEVLRGKLDFSSDP</sequence>